<evidence type="ECO:0000313" key="1">
    <source>
        <dbReference type="EMBL" id="THH37186.1"/>
    </source>
</evidence>
<dbReference type="GO" id="GO:0016829">
    <property type="term" value="F:lyase activity"/>
    <property type="evidence" value="ECO:0007669"/>
    <property type="project" value="UniProtKB-KW"/>
</dbReference>
<dbReference type="SUPFAM" id="SSF159709">
    <property type="entry name" value="PhnH-like"/>
    <property type="match status" value="1"/>
</dbReference>
<proteinExistence type="predicted"/>
<keyword evidence="2" id="KW-1185">Reference proteome</keyword>
<protein>
    <submittedName>
        <fullName evidence="1">Phosphonate C-P lyase system protein PhnH</fullName>
    </submittedName>
</protein>
<dbReference type="RefSeq" id="WP_136462786.1">
    <property type="nucleotide sequence ID" value="NZ_SRKY01000002.1"/>
</dbReference>
<name>A0A4S4NCL7_9RHOB</name>
<organism evidence="1 2">
    <name type="scientific">Aliishimia ponticola</name>
    <dbReference type="NCBI Taxonomy" id="2499833"/>
    <lineage>
        <taxon>Bacteria</taxon>
        <taxon>Pseudomonadati</taxon>
        <taxon>Pseudomonadota</taxon>
        <taxon>Alphaproteobacteria</taxon>
        <taxon>Rhodobacterales</taxon>
        <taxon>Paracoccaceae</taxon>
        <taxon>Aliishimia</taxon>
    </lineage>
</organism>
<keyword evidence="1" id="KW-0456">Lyase</keyword>
<comment type="caution">
    <text evidence="1">The sequence shown here is derived from an EMBL/GenBank/DDBJ whole genome shotgun (WGS) entry which is preliminary data.</text>
</comment>
<dbReference type="Gene3D" id="3.40.50.11310">
    <property type="entry name" value="Bacterial phosphonate metabolism protein PhnH"/>
    <property type="match status" value="1"/>
</dbReference>
<reference evidence="1 2" key="1">
    <citation type="submission" date="2019-04" db="EMBL/GenBank/DDBJ databases">
        <title>Shimia ponticola sp. nov., isolated from seawater.</title>
        <authorList>
            <person name="Kim Y.-O."/>
            <person name="Yoon J.-H."/>
        </authorList>
    </citation>
    <scope>NUCLEOTIDE SEQUENCE [LARGE SCALE GENOMIC DNA]</scope>
    <source>
        <strain evidence="1 2">MYP11</strain>
    </source>
</reference>
<dbReference type="Proteomes" id="UP000306602">
    <property type="component" value="Unassembled WGS sequence"/>
</dbReference>
<dbReference type="EMBL" id="SRKY01000002">
    <property type="protein sequence ID" value="THH37186.1"/>
    <property type="molecule type" value="Genomic_DNA"/>
</dbReference>
<dbReference type="PIRSF" id="PIRSF020680">
    <property type="entry name" value="PhnH"/>
    <property type="match status" value="1"/>
</dbReference>
<dbReference type="NCBIfam" id="TIGR03292">
    <property type="entry name" value="PhnH_redo"/>
    <property type="match status" value="1"/>
</dbReference>
<sequence>MSQTHILSGGFDSPATGSAQAFRAAMEAMARPGTIETLSGGTGPAPLSDAAATLLLTLCDTTTPLFLGASHDTDDIRAWLAFHTGAPIARREDAQFALGTWSDLAPLGAYATGTPEYPDRSVTLIVEMPELSNTGAVLRGPGIEETTRLNLPDPQAHQANRALFPLGFDCFFTAGNRVAGLPRSTDVTAQPVAAEEV</sequence>
<accession>A0A4S4NCL7</accession>
<dbReference type="InterPro" id="IPR008772">
    <property type="entry name" value="Phosphonate_metab_PhnH"/>
</dbReference>
<dbReference type="AlphaFoldDB" id="A0A4S4NCL7"/>
<dbReference type="Pfam" id="PF05845">
    <property type="entry name" value="PhnH"/>
    <property type="match status" value="1"/>
</dbReference>
<evidence type="ECO:0000313" key="2">
    <source>
        <dbReference type="Proteomes" id="UP000306602"/>
    </source>
</evidence>
<gene>
    <name evidence="1" type="primary">phnH</name>
    <name evidence="1" type="ORF">E4Z66_09680</name>
</gene>
<dbReference type="InterPro" id="IPR038058">
    <property type="entry name" value="PhnH-like_sp"/>
</dbReference>
<dbReference type="OrthoDB" id="9814509at2"/>
<dbReference type="GO" id="GO:0019634">
    <property type="term" value="P:organic phosphonate metabolic process"/>
    <property type="evidence" value="ECO:0007669"/>
    <property type="project" value="InterPro"/>
</dbReference>